<feature type="region of interest" description="Disordered" evidence="1">
    <location>
        <begin position="195"/>
        <end position="243"/>
    </location>
</feature>
<reference evidence="2 3" key="1">
    <citation type="submission" date="2024-06" db="EMBL/GenBank/DDBJ databases">
        <title>Genomic Encyclopedia of Type Strains, Phase IV (KMG-IV): sequencing the most valuable type-strain genomes for metagenomic binning, comparative biology and taxonomic classification.</title>
        <authorList>
            <person name="Goeker M."/>
        </authorList>
    </citation>
    <scope>NUCLEOTIDE SEQUENCE [LARGE SCALE GENOMIC DNA]</scope>
    <source>
        <strain evidence="2 3">DSM 21331</strain>
    </source>
</reference>
<organism evidence="2 3">
    <name type="scientific">Methylobacterium goesingense</name>
    <dbReference type="NCBI Taxonomy" id="243690"/>
    <lineage>
        <taxon>Bacteria</taxon>
        <taxon>Pseudomonadati</taxon>
        <taxon>Pseudomonadota</taxon>
        <taxon>Alphaproteobacteria</taxon>
        <taxon>Hyphomicrobiales</taxon>
        <taxon>Methylobacteriaceae</taxon>
        <taxon>Methylobacterium</taxon>
    </lineage>
</organism>
<sequence length="243" mass="26403">MIFADELKRAIGTAPRITLPGISSLLWKAYADGQVSEAEAEELAALIEIQKIVPAPLKQARRSVGSRPRTDESLERRRVWAASGRFPPSVARHFTPAEQAVLAVVAAEFCREGDCRLTVGGIAGLAGVSETSVRNAMREAVARNLVAVEERRLTRWRNDTNIVRIVSREWTVWLRIAKGRREPKVLPELTGEASTDAVPASWGGCRPAKGSNTVSSRTGNSGDRKRRKAAEKQGRGTISALAG</sequence>
<evidence type="ECO:0000313" key="2">
    <source>
        <dbReference type="EMBL" id="MET3695321.1"/>
    </source>
</evidence>
<feature type="compositionally biased region" description="Polar residues" evidence="1">
    <location>
        <begin position="210"/>
        <end position="221"/>
    </location>
</feature>
<proteinExistence type="predicted"/>
<evidence type="ECO:0000313" key="3">
    <source>
        <dbReference type="Proteomes" id="UP001549145"/>
    </source>
</evidence>
<evidence type="ECO:0000256" key="1">
    <source>
        <dbReference type="SAM" id="MobiDB-lite"/>
    </source>
</evidence>
<accession>A0ABV2LBU2</accession>
<protein>
    <recommendedName>
        <fullName evidence="4">Helix-turn-helix domain-containing protein</fullName>
    </recommendedName>
</protein>
<dbReference type="EMBL" id="JBEPMM010000026">
    <property type="protein sequence ID" value="MET3695321.1"/>
    <property type="molecule type" value="Genomic_DNA"/>
</dbReference>
<keyword evidence="3" id="KW-1185">Reference proteome</keyword>
<gene>
    <name evidence="2" type="ORF">ABID43_004889</name>
</gene>
<dbReference type="Proteomes" id="UP001549145">
    <property type="component" value="Unassembled WGS sequence"/>
</dbReference>
<comment type="caution">
    <text evidence="2">The sequence shown here is derived from an EMBL/GenBank/DDBJ whole genome shotgun (WGS) entry which is preliminary data.</text>
</comment>
<evidence type="ECO:0008006" key="4">
    <source>
        <dbReference type="Google" id="ProtNLM"/>
    </source>
</evidence>
<name>A0ABV2LBU2_9HYPH</name>